<evidence type="ECO:0000256" key="1">
    <source>
        <dbReference type="SAM" id="MobiDB-lite"/>
    </source>
</evidence>
<dbReference type="InterPro" id="IPR025738">
    <property type="entry name" value="BatD"/>
</dbReference>
<keyword evidence="2" id="KW-1133">Transmembrane helix</keyword>
<keyword evidence="2" id="KW-0472">Membrane</keyword>
<proteinExistence type="predicted"/>
<evidence type="ECO:0000256" key="2">
    <source>
        <dbReference type="SAM" id="Phobius"/>
    </source>
</evidence>
<evidence type="ECO:0000313" key="4">
    <source>
        <dbReference type="Proteomes" id="UP000233256"/>
    </source>
</evidence>
<organism evidence="3 4">
    <name type="scientific">Candidatus Wallbacteria bacterium HGW-Wallbacteria-1</name>
    <dbReference type="NCBI Taxonomy" id="2013854"/>
    <lineage>
        <taxon>Bacteria</taxon>
        <taxon>Candidatus Walliibacteriota</taxon>
    </lineage>
</organism>
<dbReference type="Pfam" id="PF13584">
    <property type="entry name" value="BatD"/>
    <property type="match status" value="1"/>
</dbReference>
<gene>
    <name evidence="3" type="ORF">CVV64_15415</name>
</gene>
<protein>
    <recommendedName>
        <fullName evidence="5">DUF11 domain-containing protein</fullName>
    </recommendedName>
</protein>
<name>A0A2N1PLI2_9BACT</name>
<dbReference type="AlphaFoldDB" id="A0A2N1PLI2"/>
<sequence length="402" mass="45211">MTTSFRERVILSAYLLFATLLMAIMLIVLVRPLQAQQTQQTQQVPLTQPLQAQMKPSQQVASGQSLQGFDALLEKVTVSGSVDSREITIGDEITYTVNVTHPAGVTIEMPPFASNLGSFEIKDYRRPDPVKLENGLVERSVIYVISAYATGEFTIPPLSVAIRVSDGDIRNLSTESIAITVKSVADSPEDLAEIREINSPMQVPEEPMAVWIWVVAVLVFALIIWLVYRRMKASVVEDDIEIMRIPPHEWFTGELDAIEHRGVPGPGGARIFHYHLSEVLRRYFVLLIPGTGMDQLTGEFLESIRSSGLFDDDFFRELVERMEEHDFVKFARQEPEDAQCLSELEWARAVVDRTFELSEGVFRKLHEKRENPDEKGQIEADRMAAAADDNDETDVSGEGRTE</sequence>
<keyword evidence="2" id="KW-0812">Transmembrane</keyword>
<comment type="caution">
    <text evidence="3">The sequence shown here is derived from an EMBL/GenBank/DDBJ whole genome shotgun (WGS) entry which is preliminary data.</text>
</comment>
<feature type="region of interest" description="Disordered" evidence="1">
    <location>
        <begin position="368"/>
        <end position="402"/>
    </location>
</feature>
<dbReference type="Proteomes" id="UP000233256">
    <property type="component" value="Unassembled WGS sequence"/>
</dbReference>
<feature type="compositionally biased region" description="Basic and acidic residues" evidence="1">
    <location>
        <begin position="368"/>
        <end position="382"/>
    </location>
</feature>
<evidence type="ECO:0008006" key="5">
    <source>
        <dbReference type="Google" id="ProtNLM"/>
    </source>
</evidence>
<dbReference type="EMBL" id="PGXC01000023">
    <property type="protein sequence ID" value="PKK89196.1"/>
    <property type="molecule type" value="Genomic_DNA"/>
</dbReference>
<feature type="transmembrane region" description="Helical" evidence="2">
    <location>
        <begin position="208"/>
        <end position="228"/>
    </location>
</feature>
<reference evidence="3 4" key="1">
    <citation type="journal article" date="2017" name="ISME J.">
        <title>Potential for microbial H2 and metal transformations associated with novel bacteria and archaea in deep terrestrial subsurface sediments.</title>
        <authorList>
            <person name="Hernsdorf A.W."/>
            <person name="Amano Y."/>
            <person name="Miyakawa K."/>
            <person name="Ise K."/>
            <person name="Suzuki Y."/>
            <person name="Anantharaman K."/>
            <person name="Probst A."/>
            <person name="Burstein D."/>
            <person name="Thomas B.C."/>
            <person name="Banfield J.F."/>
        </authorList>
    </citation>
    <scope>NUCLEOTIDE SEQUENCE [LARGE SCALE GENOMIC DNA]</scope>
    <source>
        <strain evidence="3">HGW-Wallbacteria-1</strain>
    </source>
</reference>
<evidence type="ECO:0000313" key="3">
    <source>
        <dbReference type="EMBL" id="PKK89196.1"/>
    </source>
</evidence>
<accession>A0A2N1PLI2</accession>